<dbReference type="SUPFAM" id="SSF48317">
    <property type="entry name" value="Acid phosphatase/Vanadium-dependent haloperoxidase"/>
    <property type="match status" value="1"/>
</dbReference>
<evidence type="ECO:0000256" key="3">
    <source>
        <dbReference type="ARBA" id="ARBA00022475"/>
    </source>
</evidence>
<evidence type="ECO:0000256" key="1">
    <source>
        <dbReference type="ARBA" id="ARBA00004651"/>
    </source>
</evidence>
<dbReference type="InterPro" id="IPR036938">
    <property type="entry name" value="PAP2/HPO_sf"/>
</dbReference>
<feature type="domain" description="Phosphatidic acid phosphatase type 2/haloperoxidase" evidence="11">
    <location>
        <begin position="68"/>
        <end position="177"/>
    </location>
</feature>
<dbReference type="Gene3D" id="1.20.144.10">
    <property type="entry name" value="Phosphatidic acid phosphatase type 2/haloperoxidase"/>
    <property type="match status" value="1"/>
</dbReference>
<comment type="catalytic activity">
    <reaction evidence="9">
        <text>di-trans,octa-cis-undecaprenyl diphosphate + H2O = di-trans,octa-cis-undecaprenyl phosphate + phosphate + H(+)</text>
        <dbReference type="Rhea" id="RHEA:28094"/>
        <dbReference type="ChEBI" id="CHEBI:15377"/>
        <dbReference type="ChEBI" id="CHEBI:15378"/>
        <dbReference type="ChEBI" id="CHEBI:43474"/>
        <dbReference type="ChEBI" id="CHEBI:58405"/>
        <dbReference type="ChEBI" id="CHEBI:60392"/>
        <dbReference type="EC" id="3.6.1.27"/>
    </reaction>
</comment>
<protein>
    <recommendedName>
        <fullName evidence="2">undecaprenyl-diphosphate phosphatase</fullName>
        <ecNumber evidence="2">3.6.1.27</ecNumber>
    </recommendedName>
    <alternativeName>
        <fullName evidence="8">Undecaprenyl pyrophosphate phosphatase</fullName>
    </alternativeName>
</protein>
<keyword evidence="4 10" id="KW-0812">Transmembrane</keyword>
<evidence type="ECO:0000259" key="11">
    <source>
        <dbReference type="SMART" id="SM00014"/>
    </source>
</evidence>
<feature type="transmembrane region" description="Helical" evidence="10">
    <location>
        <begin position="162"/>
        <end position="188"/>
    </location>
</feature>
<evidence type="ECO:0000256" key="6">
    <source>
        <dbReference type="ARBA" id="ARBA00022989"/>
    </source>
</evidence>
<dbReference type="PANTHER" id="PTHR14969:SF62">
    <property type="entry name" value="DECAPRENYLPHOSPHORYL-5-PHOSPHORIBOSE PHOSPHATASE RV3807C-RELATED"/>
    <property type="match status" value="1"/>
</dbReference>
<accession>A0A1I4Y7K0</accession>
<evidence type="ECO:0000256" key="9">
    <source>
        <dbReference type="ARBA" id="ARBA00047594"/>
    </source>
</evidence>
<dbReference type="GO" id="GO:0050380">
    <property type="term" value="F:undecaprenyl-diphosphatase activity"/>
    <property type="evidence" value="ECO:0007669"/>
    <property type="project" value="UniProtKB-EC"/>
</dbReference>
<keyword evidence="6 10" id="KW-1133">Transmembrane helix</keyword>
<evidence type="ECO:0000256" key="7">
    <source>
        <dbReference type="ARBA" id="ARBA00023136"/>
    </source>
</evidence>
<dbReference type="CDD" id="cd01610">
    <property type="entry name" value="PAP2_like"/>
    <property type="match status" value="1"/>
</dbReference>
<dbReference type="SMART" id="SM00014">
    <property type="entry name" value="acidPPc"/>
    <property type="match status" value="1"/>
</dbReference>
<dbReference type="OrthoDB" id="9780507at2"/>
<proteinExistence type="predicted"/>
<evidence type="ECO:0000256" key="2">
    <source>
        <dbReference type="ARBA" id="ARBA00012374"/>
    </source>
</evidence>
<feature type="transmembrane region" description="Helical" evidence="10">
    <location>
        <begin position="120"/>
        <end position="142"/>
    </location>
</feature>
<keyword evidence="3" id="KW-1003">Cell membrane</keyword>
<keyword evidence="7 10" id="KW-0472">Membrane</keyword>
<dbReference type="Pfam" id="PF01569">
    <property type="entry name" value="PAP2"/>
    <property type="match status" value="1"/>
</dbReference>
<evidence type="ECO:0000256" key="10">
    <source>
        <dbReference type="SAM" id="Phobius"/>
    </source>
</evidence>
<evidence type="ECO:0000256" key="8">
    <source>
        <dbReference type="ARBA" id="ARBA00032707"/>
    </source>
</evidence>
<dbReference type="EC" id="3.6.1.27" evidence="2"/>
<dbReference type="Proteomes" id="UP000199339">
    <property type="component" value="Unassembled WGS sequence"/>
</dbReference>
<evidence type="ECO:0000256" key="5">
    <source>
        <dbReference type="ARBA" id="ARBA00022801"/>
    </source>
</evidence>
<organism evidence="12 13">
    <name type="scientific">Marinobacter pelagius</name>
    <dbReference type="NCBI Taxonomy" id="379482"/>
    <lineage>
        <taxon>Bacteria</taxon>
        <taxon>Pseudomonadati</taxon>
        <taxon>Pseudomonadota</taxon>
        <taxon>Gammaproteobacteria</taxon>
        <taxon>Pseudomonadales</taxon>
        <taxon>Marinobacteraceae</taxon>
        <taxon>Marinobacter</taxon>
    </lineage>
</organism>
<dbReference type="AlphaFoldDB" id="A0A1I4Y7K0"/>
<dbReference type="EMBL" id="FOUR01000007">
    <property type="protein sequence ID" value="SFN34011.1"/>
    <property type="molecule type" value="Genomic_DNA"/>
</dbReference>
<feature type="transmembrane region" description="Helical" evidence="10">
    <location>
        <begin position="40"/>
        <end position="60"/>
    </location>
</feature>
<gene>
    <name evidence="12" type="ORF">SAMN04487961_2834</name>
</gene>
<evidence type="ECO:0000313" key="13">
    <source>
        <dbReference type="Proteomes" id="UP000199339"/>
    </source>
</evidence>
<keyword evidence="13" id="KW-1185">Reference proteome</keyword>
<name>A0A1I4Y7K0_9GAMM</name>
<dbReference type="GO" id="GO:0005886">
    <property type="term" value="C:plasma membrane"/>
    <property type="evidence" value="ECO:0007669"/>
    <property type="project" value="UniProtKB-SubCell"/>
</dbReference>
<evidence type="ECO:0000313" key="12">
    <source>
        <dbReference type="EMBL" id="SFN34011.1"/>
    </source>
</evidence>
<evidence type="ECO:0000256" key="4">
    <source>
        <dbReference type="ARBA" id="ARBA00022692"/>
    </source>
</evidence>
<dbReference type="RefSeq" id="WP_092004951.1">
    <property type="nucleotide sequence ID" value="NZ_FOUR01000007.1"/>
</dbReference>
<keyword evidence="5" id="KW-0378">Hydrolase</keyword>
<dbReference type="PANTHER" id="PTHR14969">
    <property type="entry name" value="SPHINGOSINE-1-PHOSPHATE PHOSPHOHYDROLASE"/>
    <property type="match status" value="1"/>
</dbReference>
<dbReference type="InterPro" id="IPR000326">
    <property type="entry name" value="PAP2/HPO"/>
</dbReference>
<sequence>MPSTSKASRFFERADQREYLLCQVINRSVRFRPVLGYFRTVSRLGDGWFWYALILSLPLIEPAAGPGLALLMAITGLTCTVTYKLLKRWLIRERPFISFPSINCGTPPLDRYSFPSGHTLHAACFQVMLMAALPGLALYILPFTLSVAASRVVLGLHYPTDVVAGALVGGTIGYLSVHQLLGAAMAIITG</sequence>
<comment type="subcellular location">
    <subcellularLocation>
        <location evidence="1">Cell membrane</location>
        <topology evidence="1">Multi-pass membrane protein</topology>
    </subcellularLocation>
</comment>
<reference evidence="13" key="1">
    <citation type="submission" date="2016-10" db="EMBL/GenBank/DDBJ databases">
        <authorList>
            <person name="Varghese N."/>
            <person name="Submissions S."/>
        </authorList>
    </citation>
    <scope>NUCLEOTIDE SEQUENCE [LARGE SCALE GENOMIC DNA]</scope>
    <source>
        <strain evidence="13">CGMCC 1.6775</strain>
    </source>
</reference>